<feature type="domain" description="Histone acetyltransferase Rv0428c-like SH3" evidence="1">
    <location>
        <begin position="10"/>
        <end position="63"/>
    </location>
</feature>
<keyword evidence="3" id="KW-1185">Reference proteome</keyword>
<evidence type="ECO:0000259" key="1">
    <source>
        <dbReference type="Pfam" id="PF24551"/>
    </source>
</evidence>
<name>A0AA37UU68_9MICO</name>
<dbReference type="AlphaFoldDB" id="A0AA37UU68"/>
<dbReference type="Pfam" id="PF24551">
    <property type="entry name" value="SH3_Rv0428c"/>
    <property type="match status" value="1"/>
</dbReference>
<dbReference type="EMBL" id="BSUM01000001">
    <property type="protein sequence ID" value="GMA30582.1"/>
    <property type="molecule type" value="Genomic_DNA"/>
</dbReference>
<evidence type="ECO:0000313" key="2">
    <source>
        <dbReference type="EMBL" id="GMA30582.1"/>
    </source>
</evidence>
<proteinExistence type="predicted"/>
<accession>A0AA37UU68</accession>
<organism evidence="2 3">
    <name type="scientific">Litorihabitans aurantiacus</name>
    <dbReference type="NCBI Taxonomy" id="1930061"/>
    <lineage>
        <taxon>Bacteria</taxon>
        <taxon>Bacillati</taxon>
        <taxon>Actinomycetota</taxon>
        <taxon>Actinomycetes</taxon>
        <taxon>Micrococcales</taxon>
        <taxon>Beutenbergiaceae</taxon>
        <taxon>Litorihabitans</taxon>
    </lineage>
</organism>
<sequence>MSEDSTTVLRVGTRVVVRHRITDAEHALTDAVGDVVERTDDAVVIRTRRGDVRVELADVVAAKPVPPAPARRAPRRPPA</sequence>
<reference evidence="2" key="1">
    <citation type="journal article" date="2014" name="Int. J. Syst. Evol. Microbiol.">
        <title>Complete genome sequence of Corynebacterium casei LMG S-19264T (=DSM 44701T), isolated from a smear-ripened cheese.</title>
        <authorList>
            <consortium name="US DOE Joint Genome Institute (JGI-PGF)"/>
            <person name="Walter F."/>
            <person name="Albersmeier A."/>
            <person name="Kalinowski J."/>
            <person name="Ruckert C."/>
        </authorList>
    </citation>
    <scope>NUCLEOTIDE SEQUENCE</scope>
    <source>
        <strain evidence="2">NBRC 112290</strain>
    </source>
</reference>
<comment type="caution">
    <text evidence="2">The sequence shown here is derived from an EMBL/GenBank/DDBJ whole genome shotgun (WGS) entry which is preliminary data.</text>
</comment>
<evidence type="ECO:0000313" key="3">
    <source>
        <dbReference type="Proteomes" id="UP001157161"/>
    </source>
</evidence>
<dbReference type="InterPro" id="IPR056934">
    <property type="entry name" value="SH3_Rv0428c"/>
</dbReference>
<reference evidence="2" key="2">
    <citation type="submission" date="2023-02" db="EMBL/GenBank/DDBJ databases">
        <authorList>
            <person name="Sun Q."/>
            <person name="Mori K."/>
        </authorList>
    </citation>
    <scope>NUCLEOTIDE SEQUENCE</scope>
    <source>
        <strain evidence="2">NBRC 112290</strain>
    </source>
</reference>
<dbReference type="Proteomes" id="UP001157161">
    <property type="component" value="Unassembled WGS sequence"/>
</dbReference>
<gene>
    <name evidence="2" type="ORF">GCM10025875_05740</name>
</gene>
<dbReference type="RefSeq" id="WP_284249244.1">
    <property type="nucleotide sequence ID" value="NZ_BSUM01000001.1"/>
</dbReference>
<protein>
    <recommendedName>
        <fullName evidence="1">Histone acetyltransferase Rv0428c-like SH3 domain-containing protein</fullName>
    </recommendedName>
</protein>